<proteinExistence type="predicted"/>
<dbReference type="InterPro" id="IPR011641">
    <property type="entry name" value="Tyr-kin_ephrin_A/B_rcpt-like"/>
</dbReference>
<name>A0ABD3MAH3_9STRA</name>
<feature type="signal peptide" evidence="1">
    <location>
        <begin position="1"/>
        <end position="18"/>
    </location>
</feature>
<evidence type="ECO:0000259" key="2">
    <source>
        <dbReference type="Pfam" id="PF07699"/>
    </source>
</evidence>
<sequence length="96" mass="10670">MKNWSIHFLLLMVQSCFAEMPYWYWYSTPEEIATFENGKVATLACPVGTYRDFRFGTGQAGCIPCPPGRYGSSIHLSNPMCTAACPRGTFLGAHPL</sequence>
<dbReference type="Gene3D" id="2.10.50.10">
    <property type="entry name" value="Tumor Necrosis Factor Receptor, subunit A, domain 2"/>
    <property type="match status" value="1"/>
</dbReference>
<dbReference type="EMBL" id="JALLBG020000171">
    <property type="protein sequence ID" value="KAL3760783.1"/>
    <property type="molecule type" value="Genomic_DNA"/>
</dbReference>
<keyword evidence="4" id="KW-1185">Reference proteome</keyword>
<protein>
    <recommendedName>
        <fullName evidence="2">Tyrosine-protein kinase ephrin type A/B receptor-like domain-containing protein</fullName>
    </recommendedName>
</protein>
<dbReference type="PROSITE" id="PS51257">
    <property type="entry name" value="PROKAR_LIPOPROTEIN"/>
    <property type="match status" value="1"/>
</dbReference>
<evidence type="ECO:0000313" key="3">
    <source>
        <dbReference type="EMBL" id="KAL3760783.1"/>
    </source>
</evidence>
<reference evidence="3 4" key="1">
    <citation type="submission" date="2024-10" db="EMBL/GenBank/DDBJ databases">
        <title>Updated reference genomes for cyclostephanoid diatoms.</title>
        <authorList>
            <person name="Roberts W.R."/>
            <person name="Alverson A.J."/>
        </authorList>
    </citation>
    <scope>NUCLEOTIDE SEQUENCE [LARGE SCALE GENOMIC DNA]</scope>
    <source>
        <strain evidence="3 4">AJA232-27</strain>
    </source>
</reference>
<feature type="domain" description="Tyrosine-protein kinase ephrin type A/B receptor-like" evidence="2">
    <location>
        <begin position="44"/>
        <end position="75"/>
    </location>
</feature>
<dbReference type="Proteomes" id="UP001530293">
    <property type="component" value="Unassembled WGS sequence"/>
</dbReference>
<evidence type="ECO:0000256" key="1">
    <source>
        <dbReference type="SAM" id="SignalP"/>
    </source>
</evidence>
<accession>A0ABD3MAH3</accession>
<comment type="caution">
    <text evidence="3">The sequence shown here is derived from an EMBL/GenBank/DDBJ whole genome shotgun (WGS) entry which is preliminary data.</text>
</comment>
<dbReference type="AlphaFoldDB" id="A0ABD3MAH3"/>
<dbReference type="Pfam" id="PF07699">
    <property type="entry name" value="Ephrin_rec_like"/>
    <property type="match status" value="1"/>
</dbReference>
<feature type="chain" id="PRO_5044772159" description="Tyrosine-protein kinase ephrin type A/B receptor-like domain-containing protein" evidence="1">
    <location>
        <begin position="19"/>
        <end position="96"/>
    </location>
</feature>
<gene>
    <name evidence="3" type="ORF">ACHAWU_007849</name>
</gene>
<organism evidence="3 4">
    <name type="scientific">Discostella pseudostelligera</name>
    <dbReference type="NCBI Taxonomy" id="259834"/>
    <lineage>
        <taxon>Eukaryota</taxon>
        <taxon>Sar</taxon>
        <taxon>Stramenopiles</taxon>
        <taxon>Ochrophyta</taxon>
        <taxon>Bacillariophyta</taxon>
        <taxon>Coscinodiscophyceae</taxon>
        <taxon>Thalassiosirophycidae</taxon>
        <taxon>Stephanodiscales</taxon>
        <taxon>Stephanodiscaceae</taxon>
        <taxon>Discostella</taxon>
    </lineage>
</organism>
<keyword evidence="1" id="KW-0732">Signal</keyword>
<evidence type="ECO:0000313" key="4">
    <source>
        <dbReference type="Proteomes" id="UP001530293"/>
    </source>
</evidence>